<reference evidence="2" key="1">
    <citation type="journal article" date="2015" name="Nature">
        <title>Complex archaea that bridge the gap between prokaryotes and eukaryotes.</title>
        <authorList>
            <person name="Spang A."/>
            <person name="Saw J.H."/>
            <person name="Jorgensen S.L."/>
            <person name="Zaremba-Niedzwiedzka K."/>
            <person name="Martijn J."/>
            <person name="Lind A.E."/>
            <person name="van Eijk R."/>
            <person name="Schleper C."/>
            <person name="Guy L."/>
            <person name="Ettema T.J."/>
        </authorList>
    </citation>
    <scope>NUCLEOTIDE SEQUENCE</scope>
</reference>
<dbReference type="EMBL" id="LAZR01017363">
    <property type="protein sequence ID" value="KKM00738.1"/>
    <property type="molecule type" value="Genomic_DNA"/>
</dbReference>
<evidence type="ECO:0000313" key="2">
    <source>
        <dbReference type="EMBL" id="KKM00738.1"/>
    </source>
</evidence>
<name>A0A0F9JP50_9ZZZZ</name>
<proteinExistence type="predicted"/>
<feature type="transmembrane region" description="Helical" evidence="1">
    <location>
        <begin position="14"/>
        <end position="34"/>
    </location>
</feature>
<keyword evidence="1" id="KW-0472">Membrane</keyword>
<accession>A0A0F9JP50</accession>
<dbReference type="AlphaFoldDB" id="A0A0F9JP50"/>
<evidence type="ECO:0000256" key="1">
    <source>
        <dbReference type="SAM" id="Phobius"/>
    </source>
</evidence>
<organism evidence="2">
    <name type="scientific">marine sediment metagenome</name>
    <dbReference type="NCBI Taxonomy" id="412755"/>
    <lineage>
        <taxon>unclassified sequences</taxon>
        <taxon>metagenomes</taxon>
        <taxon>ecological metagenomes</taxon>
    </lineage>
</organism>
<sequence>MIDCALLAANVTPWWFTLVVVAVLLVGTLLGGFLRDIYARLQRS</sequence>
<protein>
    <submittedName>
        <fullName evidence="2">Uncharacterized protein</fullName>
    </submittedName>
</protein>
<keyword evidence="1" id="KW-1133">Transmembrane helix</keyword>
<feature type="non-terminal residue" evidence="2">
    <location>
        <position position="44"/>
    </location>
</feature>
<comment type="caution">
    <text evidence="2">The sequence shown here is derived from an EMBL/GenBank/DDBJ whole genome shotgun (WGS) entry which is preliminary data.</text>
</comment>
<gene>
    <name evidence="2" type="ORF">LCGC14_1801440</name>
</gene>
<keyword evidence="1" id="KW-0812">Transmembrane</keyword>